<dbReference type="Proteomes" id="UP000554520">
    <property type="component" value="Unassembled WGS sequence"/>
</dbReference>
<proteinExistence type="predicted"/>
<organism evidence="2 3">
    <name type="scientific">Phyllobacterium trifolii</name>
    <dbReference type="NCBI Taxonomy" id="300193"/>
    <lineage>
        <taxon>Bacteria</taxon>
        <taxon>Pseudomonadati</taxon>
        <taxon>Pseudomonadota</taxon>
        <taxon>Alphaproteobacteria</taxon>
        <taxon>Hyphomicrobiales</taxon>
        <taxon>Phyllobacteriaceae</taxon>
        <taxon>Phyllobacterium</taxon>
    </lineage>
</organism>
<comment type="caution">
    <text evidence="2">The sequence shown here is derived from an EMBL/GenBank/DDBJ whole genome shotgun (WGS) entry which is preliminary data.</text>
</comment>
<sequence length="253" mass="26963">MTRRSVKNSYQAILFSVAFVGGTLSAASQNAVVTRDFIACATVDVLLEERSTGEMIADFCGFFAPGQHVKLMHSKSSEKYQFFEVEYDGEESEGPPQFVTENKPGLFKVSRAPNAKLDTIYTEVSRCRSLDKGPDEYVHLCEGPTGIAAVLHYVDGKAIIVFGRGGGNRGDELSGTPFNANDAPIPVGGSDKVFGPKIEWILSSGKPCAAILRVSTNQGSRLITTAIGPSKGRLSTTKENEAARMAAAATCAG</sequence>
<dbReference type="RefSeq" id="WP_183662246.1">
    <property type="nucleotide sequence ID" value="NZ_JACHXN010000007.1"/>
</dbReference>
<evidence type="ECO:0000313" key="3">
    <source>
        <dbReference type="Proteomes" id="UP000554520"/>
    </source>
</evidence>
<gene>
    <name evidence="2" type="ORF">FHS21_002802</name>
</gene>
<accession>A0A839U7A1</accession>
<dbReference type="EMBL" id="JACHXN010000007">
    <property type="protein sequence ID" value="MBB3146387.1"/>
    <property type="molecule type" value="Genomic_DNA"/>
</dbReference>
<dbReference type="AlphaFoldDB" id="A0A839U7A1"/>
<keyword evidence="1" id="KW-0732">Signal</keyword>
<evidence type="ECO:0000313" key="2">
    <source>
        <dbReference type="EMBL" id="MBB3146387.1"/>
    </source>
</evidence>
<protein>
    <submittedName>
        <fullName evidence="2">Uncharacterized protein</fullName>
    </submittedName>
</protein>
<feature type="signal peptide" evidence="1">
    <location>
        <begin position="1"/>
        <end position="26"/>
    </location>
</feature>
<name>A0A839U7A1_9HYPH</name>
<evidence type="ECO:0000256" key="1">
    <source>
        <dbReference type="SAM" id="SignalP"/>
    </source>
</evidence>
<feature type="chain" id="PRO_5032377450" evidence="1">
    <location>
        <begin position="27"/>
        <end position="253"/>
    </location>
</feature>
<keyword evidence="3" id="KW-1185">Reference proteome</keyword>
<reference evidence="2 3" key="1">
    <citation type="submission" date="2020-08" db="EMBL/GenBank/DDBJ databases">
        <title>Genomic Encyclopedia of Type Strains, Phase III (KMG-III): the genomes of soil and plant-associated and newly described type strains.</title>
        <authorList>
            <person name="Whitman W."/>
        </authorList>
    </citation>
    <scope>NUCLEOTIDE SEQUENCE [LARGE SCALE GENOMIC DNA]</scope>
    <source>
        <strain evidence="2 3">CECT 7015</strain>
    </source>
</reference>